<name>A0A317T5Y8_9CHLB</name>
<dbReference type="CDD" id="cd00383">
    <property type="entry name" value="trans_reg_C"/>
    <property type="match status" value="1"/>
</dbReference>
<organism evidence="10 11">
    <name type="scientific">Prosthecochloris marina</name>
    <dbReference type="NCBI Taxonomy" id="2017681"/>
    <lineage>
        <taxon>Bacteria</taxon>
        <taxon>Pseudomonadati</taxon>
        <taxon>Chlorobiota</taxon>
        <taxon>Chlorobiia</taxon>
        <taxon>Chlorobiales</taxon>
        <taxon>Chlorobiaceae</taxon>
        <taxon>Prosthecochloris</taxon>
    </lineage>
</organism>
<evidence type="ECO:0000256" key="7">
    <source>
        <dbReference type="PROSITE-ProRule" id="PRU01091"/>
    </source>
</evidence>
<dbReference type="Proteomes" id="UP000246278">
    <property type="component" value="Unassembled WGS sequence"/>
</dbReference>
<dbReference type="EMBL" id="PDNZ01000004">
    <property type="protein sequence ID" value="PWW82038.1"/>
    <property type="molecule type" value="Genomic_DNA"/>
</dbReference>
<dbReference type="GO" id="GO:0006355">
    <property type="term" value="P:regulation of DNA-templated transcription"/>
    <property type="evidence" value="ECO:0007669"/>
    <property type="project" value="InterPro"/>
</dbReference>
<reference evidence="11" key="1">
    <citation type="submission" date="2017-10" db="EMBL/GenBank/DDBJ databases">
        <authorList>
            <person name="Gaisin V.A."/>
            <person name="Rysina M.S."/>
            <person name="Grouzdev D.S."/>
        </authorList>
    </citation>
    <scope>NUCLEOTIDE SEQUENCE [LARGE SCALE GENOMIC DNA]</scope>
    <source>
        <strain evidence="11">V1</strain>
    </source>
</reference>
<evidence type="ECO:0000313" key="10">
    <source>
        <dbReference type="EMBL" id="PWW82038.1"/>
    </source>
</evidence>
<dbReference type="InterPro" id="IPR039420">
    <property type="entry name" value="WalR-like"/>
</dbReference>
<dbReference type="InterPro" id="IPR001867">
    <property type="entry name" value="OmpR/PhoB-type_DNA-bd"/>
</dbReference>
<keyword evidence="4 7" id="KW-0238">DNA-binding</keyword>
<dbReference type="AlphaFoldDB" id="A0A317T5Y8"/>
<dbReference type="SMART" id="SM00448">
    <property type="entry name" value="REC"/>
    <property type="match status" value="1"/>
</dbReference>
<evidence type="ECO:0000313" key="11">
    <source>
        <dbReference type="Proteomes" id="UP000246278"/>
    </source>
</evidence>
<dbReference type="Gene3D" id="3.40.50.2300">
    <property type="match status" value="1"/>
</dbReference>
<dbReference type="PANTHER" id="PTHR48111:SF1">
    <property type="entry name" value="TWO-COMPONENT RESPONSE REGULATOR ORR33"/>
    <property type="match status" value="1"/>
</dbReference>
<proteinExistence type="predicted"/>
<evidence type="ECO:0000259" key="8">
    <source>
        <dbReference type="PROSITE" id="PS50110"/>
    </source>
</evidence>
<dbReference type="GO" id="GO:0005829">
    <property type="term" value="C:cytosol"/>
    <property type="evidence" value="ECO:0007669"/>
    <property type="project" value="TreeGrafter"/>
</dbReference>
<dbReference type="OrthoDB" id="9784252at2"/>
<evidence type="ECO:0000256" key="4">
    <source>
        <dbReference type="ARBA" id="ARBA00023125"/>
    </source>
</evidence>
<comment type="caution">
    <text evidence="10">The sequence shown here is derived from an EMBL/GenBank/DDBJ whole genome shotgun (WGS) entry which is preliminary data.</text>
</comment>
<evidence type="ECO:0000256" key="5">
    <source>
        <dbReference type="ARBA" id="ARBA00023163"/>
    </source>
</evidence>
<feature type="domain" description="Response regulatory" evidence="8">
    <location>
        <begin position="6"/>
        <end position="119"/>
    </location>
</feature>
<evidence type="ECO:0000259" key="9">
    <source>
        <dbReference type="PROSITE" id="PS51755"/>
    </source>
</evidence>
<sequence length="243" mass="27406">MNNNKRIIIVEDDKDFRESMVESLVLSGFDVTGVASALEFYRELATNKYLLAILDLGLPDQNGMVLTKYIRSNTDMRIIVLTAQSSLDSRITAYQAGADIYLLKPVDFSELAASIHSILGRLDYQFFVSQKGNDIEPDLLNKETREWQLIRSDRDLYSPKHEIIKLSSKEFDLIEALASSSSKIVARQDLLNTLGYSNNKYGNRSLDVLIYRLRKKKATGKTRIPIKTFHGSGYGFSAPIAIV</sequence>
<dbReference type="PROSITE" id="PS51755">
    <property type="entry name" value="OMPR_PHOB"/>
    <property type="match status" value="1"/>
</dbReference>
<feature type="modified residue" description="4-aspartylphosphate" evidence="6">
    <location>
        <position position="55"/>
    </location>
</feature>
<dbReference type="Pfam" id="PF00072">
    <property type="entry name" value="Response_reg"/>
    <property type="match status" value="1"/>
</dbReference>
<dbReference type="SUPFAM" id="SSF46894">
    <property type="entry name" value="C-terminal effector domain of the bipartite response regulators"/>
    <property type="match status" value="1"/>
</dbReference>
<dbReference type="RefSeq" id="WP_110023173.1">
    <property type="nucleotide sequence ID" value="NZ_PDNZ01000004.1"/>
</dbReference>
<evidence type="ECO:0000256" key="2">
    <source>
        <dbReference type="ARBA" id="ARBA00023012"/>
    </source>
</evidence>
<evidence type="ECO:0000256" key="6">
    <source>
        <dbReference type="PROSITE-ProRule" id="PRU00169"/>
    </source>
</evidence>
<dbReference type="GO" id="GO:0000156">
    <property type="term" value="F:phosphorelay response regulator activity"/>
    <property type="evidence" value="ECO:0007669"/>
    <property type="project" value="TreeGrafter"/>
</dbReference>
<dbReference type="SUPFAM" id="SSF52172">
    <property type="entry name" value="CheY-like"/>
    <property type="match status" value="1"/>
</dbReference>
<keyword evidence="11" id="KW-1185">Reference proteome</keyword>
<dbReference type="Gene3D" id="1.10.10.10">
    <property type="entry name" value="Winged helix-like DNA-binding domain superfamily/Winged helix DNA-binding domain"/>
    <property type="match status" value="1"/>
</dbReference>
<dbReference type="InterPro" id="IPR011006">
    <property type="entry name" value="CheY-like_superfamily"/>
</dbReference>
<gene>
    <name evidence="10" type="ORF">CR164_06765</name>
</gene>
<dbReference type="Pfam" id="PF00486">
    <property type="entry name" value="Trans_reg_C"/>
    <property type="match status" value="1"/>
</dbReference>
<keyword evidence="2" id="KW-0902">Two-component regulatory system</keyword>
<dbReference type="GO" id="GO:0032993">
    <property type="term" value="C:protein-DNA complex"/>
    <property type="evidence" value="ECO:0007669"/>
    <property type="project" value="TreeGrafter"/>
</dbReference>
<feature type="domain" description="OmpR/PhoB-type" evidence="9">
    <location>
        <begin position="137"/>
        <end position="238"/>
    </location>
</feature>
<evidence type="ECO:0000256" key="3">
    <source>
        <dbReference type="ARBA" id="ARBA00023015"/>
    </source>
</evidence>
<dbReference type="PROSITE" id="PS50110">
    <property type="entry name" value="RESPONSE_REGULATORY"/>
    <property type="match status" value="1"/>
</dbReference>
<keyword evidence="5" id="KW-0804">Transcription</keyword>
<dbReference type="SMART" id="SM00862">
    <property type="entry name" value="Trans_reg_C"/>
    <property type="match status" value="1"/>
</dbReference>
<protein>
    <submittedName>
        <fullName evidence="10">Transcriptional regulator</fullName>
    </submittedName>
</protein>
<feature type="DNA-binding region" description="OmpR/PhoB-type" evidence="7">
    <location>
        <begin position="137"/>
        <end position="238"/>
    </location>
</feature>
<keyword evidence="3" id="KW-0805">Transcription regulation</keyword>
<dbReference type="InterPro" id="IPR036388">
    <property type="entry name" value="WH-like_DNA-bd_sf"/>
</dbReference>
<dbReference type="PANTHER" id="PTHR48111">
    <property type="entry name" value="REGULATOR OF RPOS"/>
    <property type="match status" value="1"/>
</dbReference>
<dbReference type="InterPro" id="IPR001789">
    <property type="entry name" value="Sig_transdc_resp-reg_receiver"/>
</dbReference>
<dbReference type="InterPro" id="IPR016032">
    <property type="entry name" value="Sig_transdc_resp-reg_C-effctor"/>
</dbReference>
<dbReference type="GO" id="GO:0000976">
    <property type="term" value="F:transcription cis-regulatory region binding"/>
    <property type="evidence" value="ECO:0007669"/>
    <property type="project" value="TreeGrafter"/>
</dbReference>
<keyword evidence="1 6" id="KW-0597">Phosphoprotein</keyword>
<accession>A0A317T5Y8</accession>
<evidence type="ECO:0000256" key="1">
    <source>
        <dbReference type="ARBA" id="ARBA00022553"/>
    </source>
</evidence>